<dbReference type="EMBL" id="JACHGZ010000013">
    <property type="protein sequence ID" value="MBB5148991.1"/>
    <property type="molecule type" value="Genomic_DNA"/>
</dbReference>
<accession>A0A840PW86</accession>
<dbReference type="Proteomes" id="UP000557217">
    <property type="component" value="Unassembled WGS sequence"/>
</dbReference>
<keyword evidence="1" id="KW-1133">Transmembrane helix</keyword>
<proteinExistence type="predicted"/>
<evidence type="ECO:0000313" key="2">
    <source>
        <dbReference type="EMBL" id="MBB5148991.1"/>
    </source>
</evidence>
<name>A0A840PW86_URETH</name>
<keyword evidence="3" id="KW-1185">Reference proteome</keyword>
<organism evidence="2 3">
    <name type="scientific">Ureibacillus thermosphaericus</name>
    <dbReference type="NCBI Taxonomy" id="51173"/>
    <lineage>
        <taxon>Bacteria</taxon>
        <taxon>Bacillati</taxon>
        <taxon>Bacillota</taxon>
        <taxon>Bacilli</taxon>
        <taxon>Bacillales</taxon>
        <taxon>Caryophanaceae</taxon>
        <taxon>Ureibacillus</taxon>
    </lineage>
</organism>
<keyword evidence="1" id="KW-0472">Membrane</keyword>
<feature type="transmembrane region" description="Helical" evidence="1">
    <location>
        <begin position="7"/>
        <end position="29"/>
    </location>
</feature>
<reference evidence="2 3" key="1">
    <citation type="submission" date="2020-08" db="EMBL/GenBank/DDBJ databases">
        <title>Genomic Encyclopedia of Type Strains, Phase IV (KMG-IV): sequencing the most valuable type-strain genomes for metagenomic binning, comparative biology and taxonomic classification.</title>
        <authorList>
            <person name="Goeker M."/>
        </authorList>
    </citation>
    <scope>NUCLEOTIDE SEQUENCE [LARGE SCALE GENOMIC DNA]</scope>
    <source>
        <strain evidence="2 3">DSM 10633</strain>
    </source>
</reference>
<gene>
    <name evidence="2" type="ORF">HNR36_001377</name>
</gene>
<evidence type="ECO:0000256" key="1">
    <source>
        <dbReference type="SAM" id="Phobius"/>
    </source>
</evidence>
<comment type="caution">
    <text evidence="2">The sequence shown here is derived from an EMBL/GenBank/DDBJ whole genome shotgun (WGS) entry which is preliminary data.</text>
</comment>
<protein>
    <submittedName>
        <fullName evidence="2">Uncharacterized protein</fullName>
    </submittedName>
</protein>
<evidence type="ECO:0000313" key="3">
    <source>
        <dbReference type="Proteomes" id="UP000557217"/>
    </source>
</evidence>
<keyword evidence="1" id="KW-0812">Transmembrane</keyword>
<sequence>MNRTVEKLLGIIGLIINILSAVPIFFMLFF</sequence>
<dbReference type="AlphaFoldDB" id="A0A840PW86"/>